<keyword evidence="1" id="KW-0813">Transport</keyword>
<dbReference type="PANTHER" id="PTHR36504">
    <property type="entry name" value="LIPOPOLYSACCHARIDE EXPORT SYSTEM PROTEIN LPTA"/>
    <property type="match status" value="1"/>
</dbReference>
<evidence type="ECO:0000313" key="7">
    <source>
        <dbReference type="Proteomes" id="UP000306575"/>
    </source>
</evidence>
<keyword evidence="7" id="KW-1185">Reference proteome</keyword>
<dbReference type="OrthoDB" id="9811926at2"/>
<proteinExistence type="predicted"/>
<protein>
    <submittedName>
        <fullName evidence="6">Lipopolysaccharide transport periplasmic protein LptA</fullName>
    </submittedName>
</protein>
<evidence type="ECO:0000256" key="1">
    <source>
        <dbReference type="ARBA" id="ARBA00022448"/>
    </source>
</evidence>
<dbReference type="GO" id="GO:0009279">
    <property type="term" value="C:cell outer membrane"/>
    <property type="evidence" value="ECO:0007669"/>
    <property type="project" value="TreeGrafter"/>
</dbReference>
<dbReference type="Proteomes" id="UP000306575">
    <property type="component" value="Unassembled WGS sequence"/>
</dbReference>
<dbReference type="EMBL" id="SULI01000017">
    <property type="protein sequence ID" value="TKZ18072.1"/>
    <property type="molecule type" value="Genomic_DNA"/>
</dbReference>
<dbReference type="AlphaFoldDB" id="A0A4U7MXY3"/>
<comment type="caution">
    <text evidence="6">The sequence shown here is derived from an EMBL/GenBank/DDBJ whole genome shotgun (WGS) entry which is preliminary data.</text>
</comment>
<dbReference type="GO" id="GO:0001530">
    <property type="term" value="F:lipopolysaccharide binding"/>
    <property type="evidence" value="ECO:0007669"/>
    <property type="project" value="InterPro"/>
</dbReference>
<feature type="signal peptide" evidence="4">
    <location>
        <begin position="1"/>
        <end position="21"/>
    </location>
</feature>
<dbReference type="NCBIfam" id="TIGR03002">
    <property type="entry name" value="outer_YhbN_LptA"/>
    <property type="match status" value="1"/>
</dbReference>
<dbReference type="InterPro" id="IPR052037">
    <property type="entry name" value="LPS_export_LptA"/>
</dbReference>
<dbReference type="RefSeq" id="WP_138016801.1">
    <property type="nucleotide sequence ID" value="NZ_SULI01000017.1"/>
</dbReference>
<evidence type="ECO:0000313" key="6">
    <source>
        <dbReference type="EMBL" id="TKZ18072.1"/>
    </source>
</evidence>
<dbReference type="GO" id="GO:0015920">
    <property type="term" value="P:lipopolysaccharide transport"/>
    <property type="evidence" value="ECO:0007669"/>
    <property type="project" value="InterPro"/>
</dbReference>
<dbReference type="InterPro" id="IPR005653">
    <property type="entry name" value="OstA-like_N"/>
</dbReference>
<dbReference type="Pfam" id="PF03968">
    <property type="entry name" value="LptD_N"/>
    <property type="match status" value="1"/>
</dbReference>
<keyword evidence="3" id="KW-0574">Periplasm</keyword>
<organism evidence="6 7">
    <name type="scientific">Shimia litoralis</name>
    <dbReference type="NCBI Taxonomy" id="420403"/>
    <lineage>
        <taxon>Bacteria</taxon>
        <taxon>Pseudomonadati</taxon>
        <taxon>Pseudomonadota</taxon>
        <taxon>Alphaproteobacteria</taxon>
        <taxon>Rhodobacterales</taxon>
        <taxon>Roseobacteraceae</taxon>
    </lineage>
</organism>
<evidence type="ECO:0000256" key="4">
    <source>
        <dbReference type="SAM" id="SignalP"/>
    </source>
</evidence>
<gene>
    <name evidence="6" type="primary">lptA</name>
    <name evidence="6" type="ORF">FAP39_12840</name>
</gene>
<evidence type="ECO:0000259" key="5">
    <source>
        <dbReference type="Pfam" id="PF03968"/>
    </source>
</evidence>
<feature type="chain" id="PRO_5020320001" evidence="4">
    <location>
        <begin position="22"/>
        <end position="162"/>
    </location>
</feature>
<accession>A0A4U7MXY3</accession>
<dbReference type="InterPro" id="IPR014340">
    <property type="entry name" value="LptA"/>
</dbReference>
<dbReference type="PANTHER" id="PTHR36504:SF1">
    <property type="entry name" value="LIPOPOLYSACCHARIDE EXPORT SYSTEM PROTEIN LPTA"/>
    <property type="match status" value="1"/>
</dbReference>
<reference evidence="6 7" key="1">
    <citation type="submission" date="2019-04" db="EMBL/GenBank/DDBJ databases">
        <title>Genome sequence of Pelagicola litoralis CL-ES2.</title>
        <authorList>
            <person name="Cao J."/>
        </authorList>
    </citation>
    <scope>NUCLEOTIDE SEQUENCE [LARGE SCALE GENOMIC DNA]</scope>
    <source>
        <strain evidence="6 7">CL-ES2</strain>
    </source>
</reference>
<dbReference type="Gene3D" id="2.60.450.10">
    <property type="entry name" value="Lipopolysaccharide (LPS) transport protein A like domain"/>
    <property type="match status" value="1"/>
</dbReference>
<feature type="domain" description="Organic solvent tolerance-like N-terminal" evidence="5">
    <location>
        <begin position="40"/>
        <end position="145"/>
    </location>
</feature>
<sequence length="162" mass="17172">MTLIKAFVVSFALFLPATLFAQGFDVAFGSLQGDSEMPVEVSADSLSVNQNDGSAVFNGNVIISQGTMRMTAPVVNVFYNPDTKGIARLVATGGVLLVQDQDAAESDEADYDLENEIIVMTGSVLLSQGANTMNSDKMTVHIAKGTANMEGRVKTIMRTGDN</sequence>
<evidence type="ECO:0000256" key="3">
    <source>
        <dbReference type="ARBA" id="ARBA00022764"/>
    </source>
</evidence>
<dbReference type="GO" id="GO:0030288">
    <property type="term" value="C:outer membrane-bounded periplasmic space"/>
    <property type="evidence" value="ECO:0007669"/>
    <property type="project" value="TreeGrafter"/>
</dbReference>
<dbReference type="GO" id="GO:0017089">
    <property type="term" value="F:glycolipid transfer activity"/>
    <property type="evidence" value="ECO:0007669"/>
    <property type="project" value="TreeGrafter"/>
</dbReference>
<keyword evidence="2 4" id="KW-0732">Signal</keyword>
<evidence type="ECO:0000256" key="2">
    <source>
        <dbReference type="ARBA" id="ARBA00022729"/>
    </source>
</evidence>
<name>A0A4U7MXY3_9RHOB</name>